<keyword evidence="6" id="KW-1185">Reference proteome</keyword>
<dbReference type="InterPro" id="IPR050090">
    <property type="entry name" value="Tyrosine_recombinase_XerCD"/>
</dbReference>
<evidence type="ECO:0000256" key="1">
    <source>
        <dbReference type="ARBA" id="ARBA00008857"/>
    </source>
</evidence>
<dbReference type="PANTHER" id="PTHR30349">
    <property type="entry name" value="PHAGE INTEGRASE-RELATED"/>
    <property type="match status" value="1"/>
</dbReference>
<dbReference type="InterPro" id="IPR013762">
    <property type="entry name" value="Integrase-like_cat_sf"/>
</dbReference>
<evidence type="ECO:0000256" key="2">
    <source>
        <dbReference type="ARBA" id="ARBA00023125"/>
    </source>
</evidence>
<organism evidence="5 6">
    <name type="scientific">Olsenella absiana</name>
    <dbReference type="NCBI Taxonomy" id="3115222"/>
    <lineage>
        <taxon>Bacteria</taxon>
        <taxon>Bacillati</taxon>
        <taxon>Actinomycetota</taxon>
        <taxon>Coriobacteriia</taxon>
        <taxon>Coriobacteriales</taxon>
        <taxon>Atopobiaceae</taxon>
        <taxon>Olsenella</taxon>
    </lineage>
</organism>
<evidence type="ECO:0000259" key="4">
    <source>
        <dbReference type="PROSITE" id="PS51898"/>
    </source>
</evidence>
<sequence>MLNELSGNDLFCNYYKEWISIYKENAVRQVTLNKYHLALAWIERLAPDMKLSELDRVSYQRILNGYAKEHERQTTMDFHHLLKGAVLDAVDDGLVPRDPTRKAIVKGKPPRPKKSRYLNQFELHRLLASLDLGPEISWEWFILLVAKTGLRFSEALAITPSDFDFTRQTLSVSKTWDYKNGGGFVPTKNRSSIRKVQIDWQLIVQFSVLVKDLPEERPVFVRENEKIYNSTANNTLARLCKKSGVPVITIHGLRHTHASLLLFAGVSIASVAKRLGHASMNTTEKTYLHIIQELENKDVDLVMRSLTSLV</sequence>
<dbReference type="Pfam" id="PF00589">
    <property type="entry name" value="Phage_integrase"/>
    <property type="match status" value="1"/>
</dbReference>
<comment type="caution">
    <text evidence="5">The sequence shown here is derived from an EMBL/GenBank/DDBJ whole genome shotgun (WGS) entry which is preliminary data.</text>
</comment>
<keyword evidence="3" id="KW-0233">DNA recombination</keyword>
<dbReference type="PANTHER" id="PTHR30349:SF64">
    <property type="entry name" value="PROPHAGE INTEGRASE INTD-RELATED"/>
    <property type="match status" value="1"/>
</dbReference>
<reference evidence="5 6" key="1">
    <citation type="submission" date="2024-01" db="EMBL/GenBank/DDBJ databases">
        <title>Description of Olsenella sp. nov., isolated from pig feces.</title>
        <authorList>
            <person name="Chang Y.-H."/>
        </authorList>
    </citation>
    <scope>NUCLEOTIDE SEQUENCE [LARGE SCALE GENOMIC DNA]</scope>
    <source>
        <strain evidence="5 6">YH-ols2223</strain>
    </source>
</reference>
<dbReference type="SUPFAM" id="SSF56349">
    <property type="entry name" value="DNA breaking-rejoining enzymes"/>
    <property type="match status" value="1"/>
</dbReference>
<evidence type="ECO:0000256" key="3">
    <source>
        <dbReference type="ARBA" id="ARBA00023172"/>
    </source>
</evidence>
<keyword evidence="2" id="KW-0238">DNA-binding</keyword>
<dbReference type="CDD" id="cd01189">
    <property type="entry name" value="INT_ICEBs1_C_like"/>
    <property type="match status" value="1"/>
</dbReference>
<dbReference type="InterPro" id="IPR010998">
    <property type="entry name" value="Integrase_recombinase_N"/>
</dbReference>
<name>A0ABU7RBD9_9ACTN</name>
<dbReference type="InterPro" id="IPR011010">
    <property type="entry name" value="DNA_brk_join_enz"/>
</dbReference>
<dbReference type="Gene3D" id="1.10.443.10">
    <property type="entry name" value="Intergrase catalytic core"/>
    <property type="match status" value="1"/>
</dbReference>
<proteinExistence type="inferred from homology"/>
<evidence type="ECO:0000313" key="5">
    <source>
        <dbReference type="EMBL" id="MEE6147904.1"/>
    </source>
</evidence>
<gene>
    <name evidence="5" type="ORF">VXJ25_07920</name>
</gene>
<dbReference type="InterPro" id="IPR002104">
    <property type="entry name" value="Integrase_catalytic"/>
</dbReference>
<protein>
    <submittedName>
        <fullName evidence="5">Site-specific integrase</fullName>
    </submittedName>
</protein>
<dbReference type="EMBL" id="JAZGJQ010000009">
    <property type="protein sequence ID" value="MEE6147904.1"/>
    <property type="molecule type" value="Genomic_DNA"/>
</dbReference>
<dbReference type="Gene3D" id="1.10.150.130">
    <property type="match status" value="1"/>
</dbReference>
<accession>A0ABU7RBD9</accession>
<dbReference type="PROSITE" id="PS51898">
    <property type="entry name" value="TYR_RECOMBINASE"/>
    <property type="match status" value="1"/>
</dbReference>
<dbReference type="Proteomes" id="UP001332931">
    <property type="component" value="Unassembled WGS sequence"/>
</dbReference>
<dbReference type="RefSeq" id="WP_330958671.1">
    <property type="nucleotide sequence ID" value="NZ_JAZGJQ010000009.1"/>
</dbReference>
<feature type="domain" description="Tyr recombinase" evidence="4">
    <location>
        <begin position="113"/>
        <end position="301"/>
    </location>
</feature>
<comment type="similarity">
    <text evidence="1">Belongs to the 'phage' integrase family.</text>
</comment>
<evidence type="ECO:0000313" key="6">
    <source>
        <dbReference type="Proteomes" id="UP001332931"/>
    </source>
</evidence>